<evidence type="ECO:0000259" key="3">
    <source>
        <dbReference type="PROSITE" id="PS51186"/>
    </source>
</evidence>
<dbReference type="GO" id="GO:0016747">
    <property type="term" value="F:acyltransferase activity, transferring groups other than amino-acyl groups"/>
    <property type="evidence" value="ECO:0007669"/>
    <property type="project" value="InterPro"/>
</dbReference>
<dbReference type="InterPro" id="IPR050832">
    <property type="entry name" value="Bact_Acetyltransf"/>
</dbReference>
<dbReference type="Proteomes" id="UP000320948">
    <property type="component" value="Unassembled WGS sequence"/>
</dbReference>
<dbReference type="AlphaFoldDB" id="A0A6N4R3R2"/>
<dbReference type="PANTHER" id="PTHR43877:SF1">
    <property type="entry name" value="ACETYLTRANSFERASE"/>
    <property type="match status" value="1"/>
</dbReference>
<dbReference type="SUPFAM" id="SSF55729">
    <property type="entry name" value="Acyl-CoA N-acyltransferases (Nat)"/>
    <property type="match status" value="1"/>
</dbReference>
<evidence type="ECO:0000256" key="1">
    <source>
        <dbReference type="ARBA" id="ARBA00022679"/>
    </source>
</evidence>
<reference evidence="4 5" key="1">
    <citation type="journal article" date="2017" name="Nat. Commun.">
        <title>In situ click chemistry generation of cyclooxygenase-2 inhibitors.</title>
        <authorList>
            <person name="Bhardwaj A."/>
            <person name="Kaur J."/>
            <person name="Wuest M."/>
            <person name="Wuest F."/>
        </authorList>
    </citation>
    <scope>NUCLEOTIDE SEQUENCE [LARGE SCALE GENOMIC DNA]</scope>
    <source>
        <strain evidence="4">S2_018_000_R2_106</strain>
    </source>
</reference>
<name>A0A6N4R3R2_BLAVI</name>
<gene>
    <name evidence="4" type="ORF">DI628_02775</name>
</gene>
<comment type="caution">
    <text evidence="4">The sequence shown here is derived from an EMBL/GenBank/DDBJ whole genome shotgun (WGS) entry which is preliminary data.</text>
</comment>
<evidence type="ECO:0000313" key="5">
    <source>
        <dbReference type="Proteomes" id="UP000320948"/>
    </source>
</evidence>
<protein>
    <submittedName>
        <fullName evidence="4">GNAT family N-acetyltransferase</fullName>
    </submittedName>
</protein>
<accession>A0A6N4R3R2</accession>
<dbReference type="InterPro" id="IPR000182">
    <property type="entry name" value="GNAT_dom"/>
</dbReference>
<feature type="domain" description="N-acetyltransferase" evidence="3">
    <location>
        <begin position="10"/>
        <end position="162"/>
    </location>
</feature>
<organism evidence="4 5">
    <name type="scientific">Blastochloris viridis</name>
    <name type="common">Rhodopseudomonas viridis</name>
    <dbReference type="NCBI Taxonomy" id="1079"/>
    <lineage>
        <taxon>Bacteria</taxon>
        <taxon>Pseudomonadati</taxon>
        <taxon>Pseudomonadota</taxon>
        <taxon>Alphaproteobacteria</taxon>
        <taxon>Hyphomicrobiales</taxon>
        <taxon>Blastochloridaceae</taxon>
        <taxon>Blastochloris</taxon>
    </lineage>
</organism>
<proteinExistence type="predicted"/>
<dbReference type="CDD" id="cd04301">
    <property type="entry name" value="NAT_SF"/>
    <property type="match status" value="1"/>
</dbReference>
<evidence type="ECO:0000256" key="2">
    <source>
        <dbReference type="ARBA" id="ARBA00023315"/>
    </source>
</evidence>
<evidence type="ECO:0000313" key="4">
    <source>
        <dbReference type="EMBL" id="TKW61566.1"/>
    </source>
</evidence>
<dbReference type="PANTHER" id="PTHR43877">
    <property type="entry name" value="AMINOALKYLPHOSPHONATE N-ACETYLTRANSFERASE-RELATED-RELATED"/>
    <property type="match status" value="1"/>
</dbReference>
<dbReference type="EMBL" id="VAFM01000001">
    <property type="protein sequence ID" value="TKW61566.1"/>
    <property type="molecule type" value="Genomic_DNA"/>
</dbReference>
<dbReference type="Pfam" id="PF13508">
    <property type="entry name" value="Acetyltransf_7"/>
    <property type="match status" value="1"/>
</dbReference>
<dbReference type="Gene3D" id="3.40.630.30">
    <property type="match status" value="1"/>
</dbReference>
<sequence>MNQHVSDRSIPVRPFKEEDAPALADLHKRAILATYPSCYTQDVVEAWANSRAPERYLKAQERGEQFLVYELEGKPLGFISWKDGELCAMYVDPDHHKQGIGSLLTSSAAFIALQEGKPLSWVKAALPAQGFYEKMGFVFKEFGTSQIGDHTIQDVLLEYRLPE</sequence>
<dbReference type="PROSITE" id="PS51186">
    <property type="entry name" value="GNAT"/>
    <property type="match status" value="1"/>
</dbReference>
<dbReference type="InterPro" id="IPR016181">
    <property type="entry name" value="Acyl_CoA_acyltransferase"/>
</dbReference>
<keyword evidence="2" id="KW-0012">Acyltransferase</keyword>
<keyword evidence="1 4" id="KW-0808">Transferase</keyword>